<feature type="region of interest" description="Disordered" evidence="2">
    <location>
        <begin position="607"/>
        <end position="659"/>
    </location>
</feature>
<reference evidence="4 5" key="1">
    <citation type="journal article" date="2020" name="Genomics">
        <title>Complete, high-quality genomes from long-read metagenomic sequencing of two wolf lichen thalli reveals enigmatic genome architecture.</title>
        <authorList>
            <person name="McKenzie S.K."/>
            <person name="Walston R.F."/>
            <person name="Allen J.L."/>
        </authorList>
    </citation>
    <scope>NUCLEOTIDE SEQUENCE [LARGE SCALE GENOMIC DNA]</scope>
    <source>
        <strain evidence="4">WasteWater2</strain>
    </source>
</reference>
<feature type="region of interest" description="Disordered" evidence="2">
    <location>
        <begin position="17"/>
        <end position="148"/>
    </location>
</feature>
<gene>
    <name evidence="4" type="ORF">HO173_013129</name>
</gene>
<accession>A0A8H6CHT4</accession>
<evidence type="ECO:0000313" key="5">
    <source>
        <dbReference type="Proteomes" id="UP000578531"/>
    </source>
</evidence>
<feature type="compositionally biased region" description="Low complexity" evidence="2">
    <location>
        <begin position="166"/>
        <end position="189"/>
    </location>
</feature>
<dbReference type="GO" id="GO:0003676">
    <property type="term" value="F:nucleic acid binding"/>
    <property type="evidence" value="ECO:0007669"/>
    <property type="project" value="InterPro"/>
</dbReference>
<keyword evidence="1" id="KW-0863">Zinc-finger</keyword>
<feature type="compositionally biased region" description="Polar residues" evidence="2">
    <location>
        <begin position="774"/>
        <end position="785"/>
    </location>
</feature>
<keyword evidence="5" id="KW-1185">Reference proteome</keyword>
<feature type="compositionally biased region" description="Polar residues" evidence="2">
    <location>
        <begin position="190"/>
        <end position="204"/>
    </location>
</feature>
<feature type="compositionally biased region" description="Polar residues" evidence="2">
    <location>
        <begin position="692"/>
        <end position="705"/>
    </location>
</feature>
<proteinExistence type="predicted"/>
<dbReference type="GO" id="GO:0008270">
    <property type="term" value="F:zinc ion binding"/>
    <property type="evidence" value="ECO:0007669"/>
    <property type="project" value="UniProtKB-KW"/>
</dbReference>
<protein>
    <recommendedName>
        <fullName evidence="3">CCHC-type domain-containing protein</fullName>
    </recommendedName>
</protein>
<evidence type="ECO:0000259" key="3">
    <source>
        <dbReference type="PROSITE" id="PS50158"/>
    </source>
</evidence>
<comment type="caution">
    <text evidence="4">The sequence shown here is derived from an EMBL/GenBank/DDBJ whole genome shotgun (WGS) entry which is preliminary data.</text>
</comment>
<feature type="region of interest" description="Disordered" evidence="2">
    <location>
        <begin position="333"/>
        <end position="435"/>
    </location>
</feature>
<dbReference type="EMBL" id="JACCJC010000131">
    <property type="protein sequence ID" value="KAF6223798.1"/>
    <property type="molecule type" value="Genomic_DNA"/>
</dbReference>
<dbReference type="InterPro" id="IPR001878">
    <property type="entry name" value="Znf_CCHC"/>
</dbReference>
<feature type="domain" description="CCHC-type" evidence="3">
    <location>
        <begin position="222"/>
        <end position="237"/>
    </location>
</feature>
<organism evidence="4 5">
    <name type="scientific">Letharia columbiana</name>
    <dbReference type="NCBI Taxonomy" id="112416"/>
    <lineage>
        <taxon>Eukaryota</taxon>
        <taxon>Fungi</taxon>
        <taxon>Dikarya</taxon>
        <taxon>Ascomycota</taxon>
        <taxon>Pezizomycotina</taxon>
        <taxon>Lecanoromycetes</taxon>
        <taxon>OSLEUM clade</taxon>
        <taxon>Lecanoromycetidae</taxon>
        <taxon>Lecanorales</taxon>
        <taxon>Lecanorineae</taxon>
        <taxon>Parmeliaceae</taxon>
        <taxon>Letharia</taxon>
    </lineage>
</organism>
<feature type="compositionally biased region" description="Basic and acidic residues" evidence="2">
    <location>
        <begin position="628"/>
        <end position="644"/>
    </location>
</feature>
<feature type="compositionally biased region" description="Low complexity" evidence="2">
    <location>
        <begin position="17"/>
        <end position="147"/>
    </location>
</feature>
<feature type="compositionally biased region" description="Polar residues" evidence="2">
    <location>
        <begin position="719"/>
        <end position="737"/>
    </location>
</feature>
<dbReference type="OrthoDB" id="5431222at2759"/>
<feature type="region of interest" description="Disordered" evidence="2">
    <location>
        <begin position="255"/>
        <end position="312"/>
    </location>
</feature>
<feature type="compositionally biased region" description="Polar residues" evidence="2">
    <location>
        <begin position="361"/>
        <end position="406"/>
    </location>
</feature>
<feature type="compositionally biased region" description="Low complexity" evidence="2">
    <location>
        <begin position="333"/>
        <end position="351"/>
    </location>
</feature>
<feature type="region of interest" description="Disordered" evidence="2">
    <location>
        <begin position="161"/>
        <end position="216"/>
    </location>
</feature>
<dbReference type="AlphaFoldDB" id="A0A8H6CHT4"/>
<evidence type="ECO:0000313" key="4">
    <source>
        <dbReference type="EMBL" id="KAF6223798.1"/>
    </source>
</evidence>
<dbReference type="SUPFAM" id="SSF57756">
    <property type="entry name" value="Retrovirus zinc finger-like domains"/>
    <property type="match status" value="1"/>
</dbReference>
<feature type="region of interest" description="Disordered" evidence="2">
    <location>
        <begin position="556"/>
        <end position="591"/>
    </location>
</feature>
<keyword evidence="1" id="KW-0479">Metal-binding</keyword>
<dbReference type="GeneID" id="59294757"/>
<dbReference type="Proteomes" id="UP000578531">
    <property type="component" value="Unassembled WGS sequence"/>
</dbReference>
<keyword evidence="1" id="KW-0862">Zinc</keyword>
<dbReference type="SMART" id="SM00343">
    <property type="entry name" value="ZnF_C2HC"/>
    <property type="match status" value="1"/>
</dbReference>
<dbReference type="PROSITE" id="PS50158">
    <property type="entry name" value="ZF_CCHC"/>
    <property type="match status" value="1"/>
</dbReference>
<dbReference type="Gene3D" id="4.10.60.10">
    <property type="entry name" value="Zinc finger, CCHC-type"/>
    <property type="match status" value="1"/>
</dbReference>
<feature type="compositionally biased region" description="Polar residues" evidence="2">
    <location>
        <begin position="574"/>
        <end position="584"/>
    </location>
</feature>
<feature type="compositionally biased region" description="Polar residues" evidence="2">
    <location>
        <begin position="419"/>
        <end position="435"/>
    </location>
</feature>
<feature type="compositionally biased region" description="Basic and acidic residues" evidence="2">
    <location>
        <begin position="826"/>
        <end position="837"/>
    </location>
</feature>
<feature type="region of interest" description="Disordered" evidence="2">
    <location>
        <begin position="672"/>
        <end position="854"/>
    </location>
</feature>
<dbReference type="InterPro" id="IPR036875">
    <property type="entry name" value="Znf_CCHC_sf"/>
</dbReference>
<dbReference type="Pfam" id="PF00098">
    <property type="entry name" value="zf-CCHC"/>
    <property type="match status" value="1"/>
</dbReference>
<evidence type="ECO:0000256" key="2">
    <source>
        <dbReference type="SAM" id="MobiDB-lite"/>
    </source>
</evidence>
<name>A0A8H6CHT4_9LECA</name>
<sequence length="854" mass="95847">MAATQWPQQYQQYQQLPQHYQQPQQYAQGQQYQQPQQYQYQHNPQYEAQQYQQPQPTQQYQLPPNSQPMQQYQQNQPQGYPVQQYQQNQQHQAQRHQQPQQGQPRQQYPQVQQGPSAQQYAQSQQSQPAQQYPQQQSHQPQQGQNGYHHQYAPQHYQSRQYAPQLQGSPPQHGSSPVHSSPQHPVVSQHFGTSQYGPYQQACQPQPNPVHGQSPAHAAPQPCFNCGNSGHFAMDCPEPIREVPAGKLNPQAFQNPLRKPKNGGTVATQHQYTPHPGHTQVSPKGYPPPPHGQMEYPQHHQYQQAYSPATPLSAHSPAQAQYYQQWQQYYQSQQAYQQGNHQHQGSPHHQQPYMAPHGQVTGYPNGSQTPSQASAVQASQYTGGSQMYQSQFTPASATSVQSNQQSFGAEATAQPDQRMESSASMKSQSTPPSSDQAQVLDYDFEDDDLDSLDIPDLPQSRLHFTNASQQFVYLISQPLPGNFIVADALAPFPQPAPQDKGYCKSKYQYDGSLEACLEQSKDSKYWDKEHADDIAFSDLPADGKIVPVGEILLKIRQRHAHPGSSDELNRDSRSQSRTISMNQDSLEVKNTLDRMERELAETKARLQEKLEKGKPANPVHASPLQSVKPEQHPLGDHEVKEEYHTPPEPATFGQPIKSEQDPEDVLAALGVTGAPKPVTATTWPDQYIGHGSPNDTHVSRSRSSSRADILSGDQHRKQSDLSQVTPEHQTNGSISYNQHFGPLPPPPMPFRQQPHPDGTDGSPLSAGLANVNPFGYSTNGVDHSNGNGNGFFTPPTDGQALSPTELRSEKSLSRKRHRDSSSDEEDTPKRRQEDDYTPKLKKRQPKVAEAYSRRW</sequence>
<evidence type="ECO:0000256" key="1">
    <source>
        <dbReference type="PROSITE-ProRule" id="PRU00047"/>
    </source>
</evidence>
<dbReference type="RefSeq" id="XP_037158110.1">
    <property type="nucleotide sequence ID" value="XM_037314954.1"/>
</dbReference>